<feature type="domain" description="NADH-quinone oxidoreductase subunit D" evidence="6">
    <location>
        <begin position="132"/>
        <end position="189"/>
    </location>
</feature>
<evidence type="ECO:0000256" key="4">
    <source>
        <dbReference type="ARBA" id="ARBA00023027"/>
    </source>
</evidence>
<feature type="domain" description="NADH-quinone oxidoreductase subunit D" evidence="6">
    <location>
        <begin position="200"/>
        <end position="328"/>
    </location>
</feature>
<feature type="domain" description="NADH-quinone oxidoreductase subunit D" evidence="6">
    <location>
        <begin position="330"/>
        <end position="404"/>
    </location>
</feature>
<dbReference type="GO" id="GO:0051287">
    <property type="term" value="F:NAD binding"/>
    <property type="evidence" value="ECO:0007669"/>
    <property type="project" value="InterPro"/>
</dbReference>
<keyword evidence="2 5" id="KW-0813">Transport</keyword>
<dbReference type="InterPro" id="IPR001135">
    <property type="entry name" value="NADH_Q_OxRdtase_suD"/>
</dbReference>
<keyword evidence="4 5" id="KW-0520">NAD</keyword>
<proteinExistence type="inferred from homology"/>
<keyword evidence="3 5" id="KW-1278">Translocase</keyword>
<dbReference type="SUPFAM" id="SSF56762">
    <property type="entry name" value="HydB/Nqo4-like"/>
    <property type="match status" value="1"/>
</dbReference>
<evidence type="ECO:0000256" key="5">
    <source>
        <dbReference type="RuleBase" id="RU003685"/>
    </source>
</evidence>
<dbReference type="InterPro" id="IPR014029">
    <property type="entry name" value="NADH_UbQ_OxRdtase_49kDa_CS"/>
</dbReference>
<evidence type="ECO:0000256" key="3">
    <source>
        <dbReference type="ARBA" id="ARBA00022967"/>
    </source>
</evidence>
<dbReference type="InterPro" id="IPR022885">
    <property type="entry name" value="NDH1_su_D/H"/>
</dbReference>
<evidence type="ECO:0000313" key="7">
    <source>
        <dbReference type="EMBL" id="PUA34408.1"/>
    </source>
</evidence>
<sequence length="404" mass="46274">MVAEEVKSVEVYEVGPTLTFSMGPQHPGTGHFRMVITVLGDTVVRCDPDPGFVHRGEEKMCEYKTWITNIPHLERPAILDAAGMVYPYVLAVERLMGVEPPERAKYLRVIMAELQRICSHLYWLGLMGVFAGHATMYMWCFGDREYLVDLTQLIGGQRITHSYFVPGGVRNDAPAKVPKELVKEFRRYYRMMLGRDYGGEVPEDFRRYALAVCEFFDTRLDEYYRMLLDSSIFIYRTKGVGVLRREDAVSLGVVGPVLRGSGVRSDTRIDEPYDAYPYIKFNVPTMDGCDSYSRMMVGYYEMKESVRIIEQAIEQMPDGPVKLKQHPVSIRVPAGEVFASAEAARGQCSFYIRSDGTDRPYRVKICSPSFRNLIALPHLIRDVRVADIPIIYWSLNYWPVECDR</sequence>
<dbReference type="EMBL" id="NDWU01000001">
    <property type="protein sequence ID" value="PUA34408.1"/>
    <property type="molecule type" value="Genomic_DNA"/>
</dbReference>
<evidence type="ECO:0000256" key="2">
    <source>
        <dbReference type="ARBA" id="ARBA00022448"/>
    </source>
</evidence>
<dbReference type="GO" id="GO:0048038">
    <property type="term" value="F:quinone binding"/>
    <property type="evidence" value="ECO:0007669"/>
    <property type="project" value="InterPro"/>
</dbReference>
<dbReference type="Gene3D" id="1.10.645.10">
    <property type="entry name" value="Cytochrome-c3 Hydrogenase, chain B"/>
    <property type="match status" value="1"/>
</dbReference>
<dbReference type="GO" id="GO:0016651">
    <property type="term" value="F:oxidoreductase activity, acting on NAD(P)H"/>
    <property type="evidence" value="ECO:0007669"/>
    <property type="project" value="InterPro"/>
</dbReference>
<dbReference type="AlphaFoldDB" id="A0A2R7YA38"/>
<dbReference type="PANTHER" id="PTHR11993:SF10">
    <property type="entry name" value="NADH DEHYDROGENASE [UBIQUINONE] IRON-SULFUR PROTEIN 2, MITOCHONDRIAL"/>
    <property type="match status" value="1"/>
</dbReference>
<organism evidence="7 8">
    <name type="scientific">Candidatus Terraquivivens tikiterensis</name>
    <dbReference type="NCBI Taxonomy" id="1980982"/>
    <lineage>
        <taxon>Archaea</taxon>
        <taxon>Nitrososphaerota</taxon>
        <taxon>Candidatus Wolframiiraptoraceae</taxon>
        <taxon>Candidatus Terraquivivens</taxon>
    </lineage>
</organism>
<dbReference type="PROSITE" id="PS00535">
    <property type="entry name" value="COMPLEX1_49K"/>
    <property type="match status" value="1"/>
</dbReference>
<dbReference type="PANTHER" id="PTHR11993">
    <property type="entry name" value="NADH-UBIQUINONE OXIDOREDUCTASE 49 KDA SUBUNIT"/>
    <property type="match status" value="1"/>
</dbReference>
<gene>
    <name evidence="7" type="ORF">B9J98_00775</name>
</gene>
<evidence type="ECO:0000256" key="1">
    <source>
        <dbReference type="ARBA" id="ARBA00005769"/>
    </source>
</evidence>
<accession>A0A2R7YA38</accession>
<evidence type="ECO:0000259" key="6">
    <source>
        <dbReference type="Pfam" id="PF00346"/>
    </source>
</evidence>
<protein>
    <submittedName>
        <fullName evidence="7">NADH dehydrogenase subunit D</fullName>
    </submittedName>
</protein>
<name>A0A2R7YA38_9ARCH</name>
<reference evidence="7 8" key="1">
    <citation type="submission" date="2017-04" db="EMBL/GenBank/DDBJ databases">
        <title>Draft Aigarchaeota genome from a New Zealand hot spring.</title>
        <authorList>
            <person name="Reysenbach A.-L."/>
            <person name="Donaho J.A."/>
            <person name="Gerhart J."/>
            <person name="Kelley J.F."/>
            <person name="Kouba K."/>
            <person name="Podar M."/>
            <person name="Stott M."/>
        </authorList>
    </citation>
    <scope>NUCLEOTIDE SEQUENCE [LARGE SCALE GENOMIC DNA]</scope>
    <source>
        <strain evidence="7">NZ13_MG1</strain>
    </source>
</reference>
<comment type="caution">
    <text evidence="7">The sequence shown here is derived from an EMBL/GenBank/DDBJ whole genome shotgun (WGS) entry which is preliminary data.</text>
</comment>
<dbReference type="InterPro" id="IPR029014">
    <property type="entry name" value="NiFe-Hase_large"/>
</dbReference>
<comment type="similarity">
    <text evidence="1 5">Belongs to the complex I 49 kDa subunit family.</text>
</comment>
<dbReference type="Pfam" id="PF00346">
    <property type="entry name" value="Complex1_49kDa"/>
    <property type="match status" value="3"/>
</dbReference>
<dbReference type="Proteomes" id="UP000244066">
    <property type="component" value="Unassembled WGS sequence"/>
</dbReference>
<evidence type="ECO:0000313" key="8">
    <source>
        <dbReference type="Proteomes" id="UP000244066"/>
    </source>
</evidence>